<evidence type="ECO:0000313" key="2">
    <source>
        <dbReference type="EMBL" id="VEL08280.1"/>
    </source>
</evidence>
<evidence type="ECO:0000256" key="1">
    <source>
        <dbReference type="SAM" id="MobiDB-lite"/>
    </source>
</evidence>
<keyword evidence="3" id="KW-1185">Reference proteome</keyword>
<gene>
    <name evidence="2" type="ORF">PXEA_LOCUS1720</name>
</gene>
<comment type="caution">
    <text evidence="2">The sequence shown here is derived from an EMBL/GenBank/DDBJ whole genome shotgun (WGS) entry which is preliminary data.</text>
</comment>
<reference evidence="2" key="1">
    <citation type="submission" date="2018-11" db="EMBL/GenBank/DDBJ databases">
        <authorList>
            <consortium name="Pathogen Informatics"/>
        </authorList>
    </citation>
    <scope>NUCLEOTIDE SEQUENCE</scope>
</reference>
<sequence>MDIEAAKNLRVDIVPVHWPASSFARSSSPVPSNSGLLSPETNNPTQLPVPSQSEASPLHSHPRISKVAASEHSGRTERLISVEVHDAYAWSACLCLTSALSPPGLHFRFFIFALALENFCPPILIFSSLILLDVDFLIAASLLL</sequence>
<feature type="compositionally biased region" description="Low complexity" evidence="1">
    <location>
        <begin position="22"/>
        <end position="39"/>
    </location>
</feature>
<protein>
    <submittedName>
        <fullName evidence="2">Uncharacterized protein</fullName>
    </submittedName>
</protein>
<dbReference type="EMBL" id="CAAALY010003570">
    <property type="protein sequence ID" value="VEL08280.1"/>
    <property type="molecule type" value="Genomic_DNA"/>
</dbReference>
<organism evidence="2 3">
    <name type="scientific">Protopolystoma xenopodis</name>
    <dbReference type="NCBI Taxonomy" id="117903"/>
    <lineage>
        <taxon>Eukaryota</taxon>
        <taxon>Metazoa</taxon>
        <taxon>Spiralia</taxon>
        <taxon>Lophotrochozoa</taxon>
        <taxon>Platyhelminthes</taxon>
        <taxon>Monogenea</taxon>
        <taxon>Polyopisthocotylea</taxon>
        <taxon>Polystomatidea</taxon>
        <taxon>Polystomatidae</taxon>
        <taxon>Protopolystoma</taxon>
    </lineage>
</organism>
<name>A0A448WCA5_9PLAT</name>
<feature type="region of interest" description="Disordered" evidence="1">
    <location>
        <begin position="22"/>
        <end position="61"/>
    </location>
</feature>
<dbReference type="Proteomes" id="UP000784294">
    <property type="component" value="Unassembled WGS sequence"/>
</dbReference>
<evidence type="ECO:0000313" key="3">
    <source>
        <dbReference type="Proteomes" id="UP000784294"/>
    </source>
</evidence>
<proteinExistence type="predicted"/>
<feature type="compositionally biased region" description="Polar residues" evidence="1">
    <location>
        <begin position="40"/>
        <end position="55"/>
    </location>
</feature>
<dbReference type="AlphaFoldDB" id="A0A448WCA5"/>
<accession>A0A448WCA5</accession>